<dbReference type="InterPro" id="IPR023214">
    <property type="entry name" value="HAD_sf"/>
</dbReference>
<name>A0A523VZM7_UNCAE</name>
<proteinExistence type="predicted"/>
<comment type="caution">
    <text evidence="1">The sequence shown here is derived from an EMBL/GenBank/DDBJ whole genome shotgun (WGS) entry which is preliminary data.</text>
</comment>
<dbReference type="Gene3D" id="3.40.50.1000">
    <property type="entry name" value="HAD superfamily/HAD-like"/>
    <property type="match status" value="1"/>
</dbReference>
<dbReference type="SUPFAM" id="SSF56784">
    <property type="entry name" value="HAD-like"/>
    <property type="match status" value="1"/>
</dbReference>
<dbReference type="AlphaFoldDB" id="A0A523VZM7"/>
<dbReference type="Proteomes" id="UP000319130">
    <property type="component" value="Unassembled WGS sequence"/>
</dbReference>
<protein>
    <recommendedName>
        <fullName evidence="3">HAD family hydrolase</fullName>
    </recommendedName>
</protein>
<evidence type="ECO:0008006" key="3">
    <source>
        <dbReference type="Google" id="ProtNLM"/>
    </source>
</evidence>
<accession>A0A523VZM7</accession>
<reference evidence="1 2" key="1">
    <citation type="submission" date="2019-03" db="EMBL/GenBank/DDBJ databases">
        <title>Metabolic potential of uncultured bacteria and archaea associated with petroleum seepage in deep-sea sediments.</title>
        <authorList>
            <person name="Dong X."/>
            <person name="Hubert C."/>
        </authorList>
    </citation>
    <scope>NUCLEOTIDE SEQUENCE [LARGE SCALE GENOMIC DNA]</scope>
    <source>
        <strain evidence="1">E29_bin52</strain>
    </source>
</reference>
<dbReference type="EMBL" id="SOIZ01000322">
    <property type="protein sequence ID" value="TET60029.1"/>
    <property type="molecule type" value="Genomic_DNA"/>
</dbReference>
<evidence type="ECO:0000313" key="1">
    <source>
        <dbReference type="EMBL" id="TET60029.1"/>
    </source>
</evidence>
<gene>
    <name evidence="1" type="ORF">E3J48_07135</name>
</gene>
<evidence type="ECO:0000313" key="2">
    <source>
        <dbReference type="Proteomes" id="UP000319130"/>
    </source>
</evidence>
<organism evidence="1 2">
    <name type="scientific">Aerophobetes bacterium</name>
    <dbReference type="NCBI Taxonomy" id="2030807"/>
    <lineage>
        <taxon>Bacteria</taxon>
        <taxon>Candidatus Aerophobota</taxon>
    </lineage>
</organism>
<dbReference type="Pfam" id="PF13242">
    <property type="entry name" value="Hydrolase_like"/>
    <property type="match status" value="1"/>
</dbReference>
<sequence>MDNNVFLFGDTPRDMIAGKEAGIRTIGVTTGVYSKLQLENAGADFVLKSLEDTNEVLKIIL</sequence>
<dbReference type="InterPro" id="IPR036412">
    <property type="entry name" value="HAD-like_sf"/>
</dbReference>